<evidence type="ECO:0000256" key="12">
    <source>
        <dbReference type="SAM" id="Phobius"/>
    </source>
</evidence>
<dbReference type="InterPro" id="IPR012902">
    <property type="entry name" value="N_methyl_site"/>
</dbReference>
<comment type="similarity">
    <text evidence="9">Belongs to the GSP H family.</text>
</comment>
<dbReference type="InterPro" id="IPR022346">
    <property type="entry name" value="T2SS_GspH"/>
</dbReference>
<evidence type="ECO:0000256" key="10">
    <source>
        <dbReference type="ARBA" id="ARBA00030775"/>
    </source>
</evidence>
<sequence length="163" mass="17757">MSHHPDMRGFSLIELMIVLALLAIAVGIAIPNFARLVANNQIEAQAQTLNSLLQFARSQAVVRRTSIRLRNDNANNWIVENASNNTALRQESFNPQHASITSSLAPVTLTFTPNGTAETADFVICRDGNAAFAYRIEVQPSGSTRLLPRGKDNQGNDLGDCQP</sequence>
<evidence type="ECO:0000256" key="11">
    <source>
        <dbReference type="SAM" id="MobiDB-lite"/>
    </source>
</evidence>
<feature type="transmembrane region" description="Helical" evidence="12">
    <location>
        <begin position="12"/>
        <end position="34"/>
    </location>
</feature>
<dbReference type="KEGG" id="pty:JWV26_15810"/>
<dbReference type="Pfam" id="PF07963">
    <property type="entry name" value="N_methyl"/>
    <property type="match status" value="1"/>
</dbReference>
<protein>
    <recommendedName>
        <fullName evidence="2">Type II secretion system protein H</fullName>
    </recommendedName>
    <alternativeName>
        <fullName evidence="10">General secretion pathway protein H</fullName>
    </alternativeName>
</protein>
<evidence type="ECO:0000256" key="3">
    <source>
        <dbReference type="ARBA" id="ARBA00022475"/>
    </source>
</evidence>
<dbReference type="NCBIfam" id="TIGR02532">
    <property type="entry name" value="IV_pilin_GFxxxE"/>
    <property type="match status" value="1"/>
</dbReference>
<evidence type="ECO:0000256" key="8">
    <source>
        <dbReference type="ARBA" id="ARBA00023136"/>
    </source>
</evidence>
<dbReference type="SUPFAM" id="SSF54523">
    <property type="entry name" value="Pili subunits"/>
    <property type="match status" value="1"/>
</dbReference>
<keyword evidence="8 12" id="KW-0472">Membrane</keyword>
<dbReference type="Pfam" id="PF12019">
    <property type="entry name" value="GspH"/>
    <property type="match status" value="1"/>
</dbReference>
<evidence type="ECO:0000259" key="13">
    <source>
        <dbReference type="Pfam" id="PF12019"/>
    </source>
</evidence>
<comment type="subcellular location">
    <subcellularLocation>
        <location evidence="1">Cell inner membrane</location>
        <topology evidence="1">Single-pass membrane protein</topology>
    </subcellularLocation>
</comment>
<accession>A0ABD7DRT5</accession>
<dbReference type="GO" id="GO:0005886">
    <property type="term" value="C:plasma membrane"/>
    <property type="evidence" value="ECO:0007669"/>
    <property type="project" value="UniProtKB-SubCell"/>
</dbReference>
<dbReference type="InterPro" id="IPR045584">
    <property type="entry name" value="Pilin-like"/>
</dbReference>
<feature type="domain" description="General secretion pathway GspH" evidence="13">
    <location>
        <begin position="45"/>
        <end position="142"/>
    </location>
</feature>
<keyword evidence="3" id="KW-1003">Cell membrane</keyword>
<gene>
    <name evidence="14" type="ORF">JWV26_15810</name>
</gene>
<keyword evidence="7 12" id="KW-1133">Transmembrane helix</keyword>
<evidence type="ECO:0000313" key="14">
    <source>
        <dbReference type="EMBL" id="QSL91228.1"/>
    </source>
</evidence>
<feature type="region of interest" description="Disordered" evidence="11">
    <location>
        <begin position="143"/>
        <end position="163"/>
    </location>
</feature>
<evidence type="ECO:0000256" key="7">
    <source>
        <dbReference type="ARBA" id="ARBA00022989"/>
    </source>
</evidence>
<keyword evidence="4" id="KW-0488">Methylation</keyword>
<evidence type="ECO:0000256" key="5">
    <source>
        <dbReference type="ARBA" id="ARBA00022519"/>
    </source>
</evidence>
<keyword evidence="5" id="KW-0997">Cell inner membrane</keyword>
<evidence type="ECO:0000256" key="4">
    <source>
        <dbReference type="ARBA" id="ARBA00022481"/>
    </source>
</evidence>
<keyword evidence="6 12" id="KW-0812">Transmembrane</keyword>
<evidence type="ECO:0000256" key="2">
    <source>
        <dbReference type="ARBA" id="ARBA00021549"/>
    </source>
</evidence>
<evidence type="ECO:0000256" key="9">
    <source>
        <dbReference type="ARBA" id="ARBA00025772"/>
    </source>
</evidence>
<evidence type="ECO:0000313" key="15">
    <source>
        <dbReference type="Proteomes" id="UP000663658"/>
    </source>
</evidence>
<proteinExistence type="inferred from homology"/>
<organism evidence="14 15">
    <name type="scientific">Ectopseudomonas toyotomiensis</name>
    <dbReference type="NCBI Taxonomy" id="554344"/>
    <lineage>
        <taxon>Bacteria</taxon>
        <taxon>Pseudomonadati</taxon>
        <taxon>Pseudomonadota</taxon>
        <taxon>Gammaproteobacteria</taxon>
        <taxon>Pseudomonadales</taxon>
        <taxon>Pseudomonadaceae</taxon>
        <taxon>Ectopseudomonas</taxon>
    </lineage>
</organism>
<dbReference type="Gene3D" id="3.55.40.10">
    <property type="entry name" value="minor pseudopilin epsh domain"/>
    <property type="match status" value="1"/>
</dbReference>
<dbReference type="EMBL" id="CP070505">
    <property type="protein sequence ID" value="QSL91228.1"/>
    <property type="molecule type" value="Genomic_DNA"/>
</dbReference>
<dbReference type="PROSITE" id="PS00409">
    <property type="entry name" value="PROKAR_NTER_METHYL"/>
    <property type="match status" value="1"/>
</dbReference>
<evidence type="ECO:0000256" key="1">
    <source>
        <dbReference type="ARBA" id="ARBA00004377"/>
    </source>
</evidence>
<evidence type="ECO:0000256" key="6">
    <source>
        <dbReference type="ARBA" id="ARBA00022692"/>
    </source>
</evidence>
<reference evidence="14 15" key="1">
    <citation type="submission" date="2021-02" db="EMBL/GenBank/DDBJ databases">
        <title>Whole genome sequencing of Pseudomonas alcaliphila strain SM2.</title>
        <authorList>
            <person name="Alshamsi M.S."/>
            <person name="Sudalaimuthuasari N."/>
            <person name="Kundu B."/>
            <person name="AlMaskari R.S."/>
            <person name="Elmahi Y."/>
            <person name="Mundra S."/>
            <person name="Chandran S."/>
            <person name="Malik S."/>
            <person name="Hazzouri K.M."/>
            <person name="Amiri K.M.A."/>
        </authorList>
    </citation>
    <scope>NUCLEOTIDE SEQUENCE [LARGE SCALE GENOMIC DNA]</scope>
    <source>
        <strain evidence="14 15">SM2</strain>
    </source>
</reference>
<dbReference type="RefSeq" id="WP_206417291.1">
    <property type="nucleotide sequence ID" value="NZ_CP070505.1"/>
</dbReference>
<name>A0ABD7DRT5_9GAMM</name>
<dbReference type="Proteomes" id="UP000663658">
    <property type="component" value="Chromosome"/>
</dbReference>
<dbReference type="AlphaFoldDB" id="A0ABD7DRT5"/>